<evidence type="ECO:0000313" key="1">
    <source>
        <dbReference type="EMBL" id="KAG8552423.1"/>
    </source>
</evidence>
<protein>
    <submittedName>
        <fullName evidence="1">Uncharacterized protein</fullName>
    </submittedName>
</protein>
<comment type="caution">
    <text evidence="1">The sequence shown here is derived from an EMBL/GenBank/DDBJ whole genome shotgun (WGS) entry which is preliminary data.</text>
</comment>
<accession>A0AAV6ZWM3</accession>
<gene>
    <name evidence="1" type="ORF">GDO81_004525</name>
</gene>
<dbReference type="Proteomes" id="UP000824782">
    <property type="component" value="Unassembled WGS sequence"/>
</dbReference>
<proteinExistence type="predicted"/>
<dbReference type="EMBL" id="WNYA01000011">
    <property type="protein sequence ID" value="KAG8552423.1"/>
    <property type="molecule type" value="Genomic_DNA"/>
</dbReference>
<keyword evidence="2" id="KW-1185">Reference proteome</keyword>
<reference evidence="1" key="1">
    <citation type="thesis" date="2020" institute="ProQuest LLC" country="789 East Eisenhower Parkway, Ann Arbor, MI, USA">
        <title>Comparative Genomics and Chromosome Evolution.</title>
        <authorList>
            <person name="Mudd A.B."/>
        </authorList>
    </citation>
    <scope>NUCLEOTIDE SEQUENCE</scope>
    <source>
        <strain evidence="1">237g6f4</strain>
        <tissue evidence="1">Blood</tissue>
    </source>
</reference>
<organism evidence="1 2">
    <name type="scientific">Engystomops pustulosus</name>
    <name type="common">Tungara frog</name>
    <name type="synonym">Physalaemus pustulosus</name>
    <dbReference type="NCBI Taxonomy" id="76066"/>
    <lineage>
        <taxon>Eukaryota</taxon>
        <taxon>Metazoa</taxon>
        <taxon>Chordata</taxon>
        <taxon>Craniata</taxon>
        <taxon>Vertebrata</taxon>
        <taxon>Euteleostomi</taxon>
        <taxon>Amphibia</taxon>
        <taxon>Batrachia</taxon>
        <taxon>Anura</taxon>
        <taxon>Neobatrachia</taxon>
        <taxon>Hyloidea</taxon>
        <taxon>Leptodactylidae</taxon>
        <taxon>Leiuperinae</taxon>
        <taxon>Engystomops</taxon>
    </lineage>
</organism>
<name>A0AAV6ZWM3_ENGPU</name>
<evidence type="ECO:0000313" key="2">
    <source>
        <dbReference type="Proteomes" id="UP000824782"/>
    </source>
</evidence>
<dbReference type="AlphaFoldDB" id="A0AAV6ZWM3"/>
<sequence>MGCQLLILPSPFFCSSPFETRPELSVISYLKLHLHQTSSICFLYTASGFEGKEVRWEDGDILMKLRGLDCVLNINFPSMLLKVDQNL</sequence>